<reference evidence="1" key="1">
    <citation type="submission" date="2023-04" db="EMBL/GenBank/DDBJ databases">
        <title>A chromosome-level genome assembly of the parasitoid wasp Eretmocerus hayati.</title>
        <authorList>
            <person name="Zhong Y."/>
            <person name="Liu S."/>
            <person name="Liu Y."/>
        </authorList>
    </citation>
    <scope>NUCLEOTIDE SEQUENCE</scope>
    <source>
        <strain evidence="1">ZJU_SS_LIU_2023</strain>
    </source>
</reference>
<sequence>MEEDWDNDVGLPPPASQQAPYVPPQYDDRNHNNNFKMPQESRFDQDRRRNTNRNGGDGRRGGRDSSRGSSTSRGEQFTFYVETCLIGKLIGKGGSKIRELQEQSGARININKDCTSGDNTLVVISGPQDAQQRAKDMIDSLLSDNTMHRRPNHSLERNNQTSHAPMEIDWDQAAKEYDSFQKEKWSQYPDIRKNFYVEDPAVANLSPEEVEHIRKENNEISVQLTFVSDKAHEAAEGKMIPNPIQNFEQAFKNYPDVLTEIRKQGFTKPSPIQCQAWPILLSGKDMIGIAQTGTGKTLAFLLPALIHIDNQATPRNERSGPTVLVMAPTRELALQIEKEVNKYYYHGIKAVCVYGGGSMKEQINTVSKGVEIVIATPGRLNDLVQKGILDVKCVSYLVLDEADRMLDMGFEPQIRKTLLDVRPDRQTVMTSATWPPGVRRLAQSYMKDPLTVCVGSLDLKAVHSVTQRIYIIDEEEKVDMVSMCSILTFPVTLRNTFTESDVLEELVALVRVSAS</sequence>
<proteinExistence type="predicted"/>
<keyword evidence="2" id="KW-1185">Reference proteome</keyword>
<dbReference type="Proteomes" id="UP001239111">
    <property type="component" value="Chromosome 2"/>
</dbReference>
<comment type="caution">
    <text evidence="1">The sequence shown here is derived from an EMBL/GenBank/DDBJ whole genome shotgun (WGS) entry which is preliminary data.</text>
</comment>
<protein>
    <submittedName>
        <fullName evidence="1">Uncharacterized protein</fullName>
    </submittedName>
</protein>
<evidence type="ECO:0000313" key="1">
    <source>
        <dbReference type="EMBL" id="KAJ8676693.1"/>
    </source>
</evidence>
<evidence type="ECO:0000313" key="2">
    <source>
        <dbReference type="Proteomes" id="UP001239111"/>
    </source>
</evidence>
<accession>A0ACC2P0P0</accession>
<name>A0ACC2P0P0_9HYME</name>
<dbReference type="EMBL" id="CM056742">
    <property type="protein sequence ID" value="KAJ8676693.1"/>
    <property type="molecule type" value="Genomic_DNA"/>
</dbReference>
<organism evidence="1 2">
    <name type="scientific">Eretmocerus hayati</name>
    <dbReference type="NCBI Taxonomy" id="131215"/>
    <lineage>
        <taxon>Eukaryota</taxon>
        <taxon>Metazoa</taxon>
        <taxon>Ecdysozoa</taxon>
        <taxon>Arthropoda</taxon>
        <taxon>Hexapoda</taxon>
        <taxon>Insecta</taxon>
        <taxon>Pterygota</taxon>
        <taxon>Neoptera</taxon>
        <taxon>Endopterygota</taxon>
        <taxon>Hymenoptera</taxon>
        <taxon>Apocrita</taxon>
        <taxon>Proctotrupomorpha</taxon>
        <taxon>Chalcidoidea</taxon>
        <taxon>Aphelinidae</taxon>
        <taxon>Aphelininae</taxon>
        <taxon>Eretmocerus</taxon>
    </lineage>
</organism>
<gene>
    <name evidence="1" type="ORF">QAD02_012480</name>
</gene>